<gene>
    <name evidence="2" type="ORF">PF008_g12285</name>
</gene>
<protein>
    <submittedName>
        <fullName evidence="2">Uncharacterized protein</fullName>
    </submittedName>
</protein>
<evidence type="ECO:0000256" key="1">
    <source>
        <dbReference type="SAM" id="SignalP"/>
    </source>
</evidence>
<keyword evidence="1" id="KW-0732">Signal</keyword>
<accession>A0A6G0RNV2</accession>
<reference evidence="2 3" key="1">
    <citation type="submission" date="2018-09" db="EMBL/GenBank/DDBJ databases">
        <title>Genomic investigation of the strawberry pathogen Phytophthora fragariae indicates pathogenicity is determined by transcriptional variation in three key races.</title>
        <authorList>
            <person name="Adams T.M."/>
            <person name="Armitage A.D."/>
            <person name="Sobczyk M.K."/>
            <person name="Bates H.J."/>
            <person name="Dunwell J.M."/>
            <person name="Nellist C.F."/>
            <person name="Harrison R.J."/>
        </authorList>
    </citation>
    <scope>NUCLEOTIDE SEQUENCE [LARGE SCALE GENOMIC DNA]</scope>
    <source>
        <strain evidence="2 3">NOV-77</strain>
    </source>
</reference>
<comment type="caution">
    <text evidence="2">The sequence shown here is derived from an EMBL/GenBank/DDBJ whole genome shotgun (WGS) entry which is preliminary data.</text>
</comment>
<proteinExistence type="predicted"/>
<dbReference type="Proteomes" id="UP000486351">
    <property type="component" value="Unassembled WGS sequence"/>
</dbReference>
<evidence type="ECO:0000313" key="2">
    <source>
        <dbReference type="EMBL" id="KAE9337955.1"/>
    </source>
</evidence>
<sequence length="54" mass="6418">MGYCMIIIMACIICPTDLMGRRYYNRTETPRQLLPHQMACSEHNNVLYKIILRK</sequence>
<feature type="signal peptide" evidence="1">
    <location>
        <begin position="1"/>
        <end position="20"/>
    </location>
</feature>
<dbReference type="AlphaFoldDB" id="A0A6G0RNV2"/>
<name>A0A6G0RNV2_9STRA</name>
<dbReference type="EMBL" id="QXFY01000684">
    <property type="protein sequence ID" value="KAE9337955.1"/>
    <property type="molecule type" value="Genomic_DNA"/>
</dbReference>
<feature type="chain" id="PRO_5026038676" evidence="1">
    <location>
        <begin position="21"/>
        <end position="54"/>
    </location>
</feature>
<organism evidence="2 3">
    <name type="scientific">Phytophthora fragariae</name>
    <dbReference type="NCBI Taxonomy" id="53985"/>
    <lineage>
        <taxon>Eukaryota</taxon>
        <taxon>Sar</taxon>
        <taxon>Stramenopiles</taxon>
        <taxon>Oomycota</taxon>
        <taxon>Peronosporomycetes</taxon>
        <taxon>Peronosporales</taxon>
        <taxon>Peronosporaceae</taxon>
        <taxon>Phytophthora</taxon>
    </lineage>
</organism>
<evidence type="ECO:0000313" key="3">
    <source>
        <dbReference type="Proteomes" id="UP000486351"/>
    </source>
</evidence>